<comment type="caution">
    <text evidence="1">The sequence shown here is derived from an EMBL/GenBank/DDBJ whole genome shotgun (WGS) entry which is preliminary data.</text>
</comment>
<dbReference type="SUPFAM" id="SSF101386">
    <property type="entry name" value="all-alpha NTP pyrophosphatases"/>
    <property type="match status" value="1"/>
</dbReference>
<evidence type="ECO:0000313" key="2">
    <source>
        <dbReference type="Proteomes" id="UP001516061"/>
    </source>
</evidence>
<gene>
    <name evidence="1" type="ORF">HNQ01_000135</name>
</gene>
<dbReference type="InterPro" id="IPR025984">
    <property type="entry name" value="DCTPP"/>
</dbReference>
<keyword evidence="2" id="KW-1185">Reference proteome</keyword>
<dbReference type="Proteomes" id="UP001516061">
    <property type="component" value="Unassembled WGS sequence"/>
</dbReference>
<protein>
    <submittedName>
        <fullName evidence="1">NTP pyrophosphatase (Non-canonical NTP hydrolase)</fullName>
    </submittedName>
</protein>
<dbReference type="PIRSF" id="PIRSF029826">
    <property type="entry name" value="UCP029826_pph"/>
    <property type="match status" value="1"/>
</dbReference>
<dbReference type="PANTHER" id="PTHR46523:SF1">
    <property type="entry name" value="DCTP PYROPHOSPHATASE 1"/>
    <property type="match status" value="1"/>
</dbReference>
<dbReference type="GO" id="GO:0016787">
    <property type="term" value="F:hydrolase activity"/>
    <property type="evidence" value="ECO:0007669"/>
    <property type="project" value="UniProtKB-KW"/>
</dbReference>
<dbReference type="Pfam" id="PF12643">
    <property type="entry name" value="MazG-like"/>
    <property type="match status" value="1"/>
</dbReference>
<sequence length="110" mass="12300">MDIHSLQSRLRAFSAERGWDPYQTPKNLAMAMVVEAGELVEIFQWMTPEQSSQVGADPAVRQHIGEEISDVLVYLLQIADRCGIDLEAAVERKIALNARKYPVPPPTAPR</sequence>
<proteinExistence type="predicted"/>
<dbReference type="EMBL" id="JABSNM010000001">
    <property type="protein sequence ID" value="NRT54428.1"/>
    <property type="molecule type" value="Genomic_DNA"/>
</dbReference>
<accession>A0ABX2FZ03</accession>
<evidence type="ECO:0000313" key="1">
    <source>
        <dbReference type="EMBL" id="NRT54428.1"/>
    </source>
</evidence>
<dbReference type="InterPro" id="IPR052555">
    <property type="entry name" value="dCTP_Pyrophosphatase"/>
</dbReference>
<organism evidence="1 2">
    <name type="scientific">Sphaerotilus uruguayifluvii</name>
    <dbReference type="NCBI Taxonomy" id="2735897"/>
    <lineage>
        <taxon>Bacteria</taxon>
        <taxon>Pseudomonadati</taxon>
        <taxon>Pseudomonadota</taxon>
        <taxon>Betaproteobacteria</taxon>
        <taxon>Burkholderiales</taxon>
        <taxon>Sphaerotilaceae</taxon>
        <taxon>Sphaerotilus</taxon>
    </lineage>
</organism>
<dbReference type="PANTHER" id="PTHR46523">
    <property type="entry name" value="DCTP PYROPHOSPHATASE 1"/>
    <property type="match status" value="1"/>
</dbReference>
<dbReference type="CDD" id="cd11537">
    <property type="entry name" value="NTP-PPase_RS21-C6_like"/>
    <property type="match status" value="1"/>
</dbReference>
<name>A0ABX2FZ03_9BURK</name>
<dbReference type="Gene3D" id="1.10.287.1080">
    <property type="entry name" value="MazG-like"/>
    <property type="match status" value="1"/>
</dbReference>
<dbReference type="RefSeq" id="WP_173803390.1">
    <property type="nucleotide sequence ID" value="NZ_JABSNM010000001.1"/>
</dbReference>
<keyword evidence="1" id="KW-0378">Hydrolase</keyword>
<reference evidence="1 2" key="1">
    <citation type="submission" date="2020-05" db="EMBL/GenBank/DDBJ databases">
        <title>Genomic Encyclopedia of Type Strains, Phase IV (KMG-V): Genome sequencing to study the core and pangenomes of soil and plant-associated prokaryotes.</title>
        <authorList>
            <person name="Whitman W."/>
        </authorList>
    </citation>
    <scope>NUCLEOTIDE SEQUENCE [LARGE SCALE GENOMIC DNA]</scope>
    <source>
        <strain evidence="1 2">C29</strain>
    </source>
</reference>